<dbReference type="OrthoDB" id="5872360at2759"/>
<accession>A0A0N4U676</accession>
<reference evidence="3 5" key="2">
    <citation type="submission" date="2018-11" db="EMBL/GenBank/DDBJ databases">
        <authorList>
            <consortium name="Pathogen Informatics"/>
        </authorList>
    </citation>
    <scope>NUCLEOTIDE SEQUENCE [LARGE SCALE GENOMIC DNA]</scope>
</reference>
<feature type="region of interest" description="Disordered" evidence="1">
    <location>
        <begin position="1"/>
        <end position="39"/>
    </location>
</feature>
<dbReference type="AlphaFoldDB" id="A0A0N4U676"/>
<keyword evidence="5" id="KW-1185">Reference proteome</keyword>
<feature type="transmembrane region" description="Helical" evidence="2">
    <location>
        <begin position="203"/>
        <end position="226"/>
    </location>
</feature>
<sequence length="266" mass="30217">MTKPNFAITKPKATGMNNEEGGGEREIGKEEEPQTNKKTDRFIRFPPRSFQRKIETVLTALELTNETQKDNNNNNNNNNSCQRLLSNVTSQCTFLIAFHFATIRNGDLQLSVACLTCSMLLTGFNFFRFTSSAWTTYLLSCAYIGMRAGRWQSYAHSIAYCGMCTFQTLIYMSTMCWLVYSVYALNRTSDYNFGFPGHINDFILLLTCGEVLSIMGTVVTGILGLIGCCRGFGRLLQAQEEMILERRLLLQKYEPTTTPQRFPMHL</sequence>
<feature type="compositionally biased region" description="Basic and acidic residues" evidence="1">
    <location>
        <begin position="22"/>
        <end position="39"/>
    </location>
</feature>
<dbReference type="Proteomes" id="UP000274756">
    <property type="component" value="Unassembled WGS sequence"/>
</dbReference>
<dbReference type="Proteomes" id="UP000038040">
    <property type="component" value="Unplaced"/>
</dbReference>
<proteinExistence type="predicted"/>
<dbReference type="EMBL" id="UYYG01001157">
    <property type="protein sequence ID" value="VDN56792.1"/>
    <property type="molecule type" value="Genomic_DNA"/>
</dbReference>
<reference evidence="6" key="1">
    <citation type="submission" date="2017-02" db="UniProtKB">
        <authorList>
            <consortium name="WormBaseParasite"/>
        </authorList>
    </citation>
    <scope>IDENTIFICATION</scope>
</reference>
<keyword evidence="2" id="KW-0472">Membrane</keyword>
<keyword evidence="2" id="KW-0812">Transmembrane</keyword>
<feature type="transmembrane region" description="Helical" evidence="2">
    <location>
        <begin position="158"/>
        <end position="183"/>
    </location>
</feature>
<protein>
    <submittedName>
        <fullName evidence="6">Transmembrane protein</fullName>
    </submittedName>
</protein>
<evidence type="ECO:0000313" key="6">
    <source>
        <dbReference type="WBParaSite" id="DME_0000240501-mRNA-1"/>
    </source>
</evidence>
<evidence type="ECO:0000313" key="3">
    <source>
        <dbReference type="EMBL" id="VDN56792.1"/>
    </source>
</evidence>
<evidence type="ECO:0000256" key="1">
    <source>
        <dbReference type="SAM" id="MobiDB-lite"/>
    </source>
</evidence>
<evidence type="ECO:0000313" key="5">
    <source>
        <dbReference type="Proteomes" id="UP000274756"/>
    </source>
</evidence>
<keyword evidence="2" id="KW-1133">Transmembrane helix</keyword>
<gene>
    <name evidence="3" type="ORF">DME_LOCUS6765</name>
</gene>
<organism evidence="4 6">
    <name type="scientific">Dracunculus medinensis</name>
    <name type="common">Guinea worm</name>
    <dbReference type="NCBI Taxonomy" id="318479"/>
    <lineage>
        <taxon>Eukaryota</taxon>
        <taxon>Metazoa</taxon>
        <taxon>Ecdysozoa</taxon>
        <taxon>Nematoda</taxon>
        <taxon>Chromadorea</taxon>
        <taxon>Rhabditida</taxon>
        <taxon>Spirurina</taxon>
        <taxon>Dracunculoidea</taxon>
        <taxon>Dracunculidae</taxon>
        <taxon>Dracunculus</taxon>
    </lineage>
</organism>
<feature type="transmembrane region" description="Helical" evidence="2">
    <location>
        <begin position="126"/>
        <end position="146"/>
    </location>
</feature>
<name>A0A0N4U676_DRAME</name>
<evidence type="ECO:0000313" key="4">
    <source>
        <dbReference type="Proteomes" id="UP000038040"/>
    </source>
</evidence>
<dbReference type="WBParaSite" id="DME_0000240501-mRNA-1">
    <property type="protein sequence ID" value="DME_0000240501-mRNA-1"/>
    <property type="gene ID" value="DME_0000240501"/>
</dbReference>
<evidence type="ECO:0000256" key="2">
    <source>
        <dbReference type="SAM" id="Phobius"/>
    </source>
</evidence>